<evidence type="ECO:0000313" key="1">
    <source>
        <dbReference type="EMBL" id="KAI5344243.1"/>
    </source>
</evidence>
<dbReference type="AlphaFoldDB" id="A0AAD4ZGC1"/>
<keyword evidence="2" id="KW-1185">Reference proteome</keyword>
<reference evidence="1 2" key="1">
    <citation type="journal article" date="2022" name="G3 (Bethesda)">
        <title>Whole-genome sequence and methylome profiling of the almond [Prunus dulcis (Mill.) D.A. Webb] cultivar 'Nonpareil'.</title>
        <authorList>
            <person name="D'Amico-Willman K.M."/>
            <person name="Ouma W.Z."/>
            <person name="Meulia T."/>
            <person name="Sideli G.M."/>
            <person name="Gradziel T.M."/>
            <person name="Fresnedo-Ramirez J."/>
        </authorList>
    </citation>
    <scope>NUCLEOTIDE SEQUENCE [LARGE SCALE GENOMIC DNA]</scope>
    <source>
        <strain evidence="1">Clone GOH B32 T37-40</strain>
    </source>
</reference>
<proteinExistence type="predicted"/>
<comment type="caution">
    <text evidence="1">The sequence shown here is derived from an EMBL/GenBank/DDBJ whole genome shotgun (WGS) entry which is preliminary data.</text>
</comment>
<gene>
    <name evidence="1" type="ORF">L3X38_012120</name>
</gene>
<accession>A0AAD4ZGC1</accession>
<sequence>MPRLKKMVAGNTRTNSGKFGYNQPVFRNFQRMAVAVVAVKGRDGKREVILTLCYQSHVIWWLVEWRSRNCSDE</sequence>
<protein>
    <submittedName>
        <fullName evidence="1">Uncharacterized protein</fullName>
    </submittedName>
</protein>
<organism evidence="1 2">
    <name type="scientific">Prunus dulcis</name>
    <name type="common">Almond</name>
    <name type="synonym">Amygdalus dulcis</name>
    <dbReference type="NCBI Taxonomy" id="3755"/>
    <lineage>
        <taxon>Eukaryota</taxon>
        <taxon>Viridiplantae</taxon>
        <taxon>Streptophyta</taxon>
        <taxon>Embryophyta</taxon>
        <taxon>Tracheophyta</taxon>
        <taxon>Spermatophyta</taxon>
        <taxon>Magnoliopsida</taxon>
        <taxon>eudicotyledons</taxon>
        <taxon>Gunneridae</taxon>
        <taxon>Pentapetalae</taxon>
        <taxon>rosids</taxon>
        <taxon>fabids</taxon>
        <taxon>Rosales</taxon>
        <taxon>Rosaceae</taxon>
        <taxon>Amygdaloideae</taxon>
        <taxon>Amygdaleae</taxon>
        <taxon>Prunus</taxon>
    </lineage>
</organism>
<dbReference type="EMBL" id="JAJFAZ020000002">
    <property type="protein sequence ID" value="KAI5344243.1"/>
    <property type="molecule type" value="Genomic_DNA"/>
</dbReference>
<name>A0AAD4ZGC1_PRUDU</name>
<evidence type="ECO:0000313" key="2">
    <source>
        <dbReference type="Proteomes" id="UP001054821"/>
    </source>
</evidence>
<dbReference type="Proteomes" id="UP001054821">
    <property type="component" value="Chromosome 2"/>
</dbReference>